<organism evidence="2 3">
    <name type="scientific">Arsenicibacter rosenii</name>
    <dbReference type="NCBI Taxonomy" id="1750698"/>
    <lineage>
        <taxon>Bacteria</taxon>
        <taxon>Pseudomonadati</taxon>
        <taxon>Bacteroidota</taxon>
        <taxon>Cytophagia</taxon>
        <taxon>Cytophagales</taxon>
        <taxon>Spirosomataceae</taxon>
        <taxon>Arsenicibacter</taxon>
    </lineage>
</organism>
<dbReference type="PANTHER" id="PTHR46696">
    <property type="entry name" value="P450, PUTATIVE (EUROFUNG)-RELATED"/>
    <property type="match status" value="1"/>
</dbReference>
<evidence type="ECO:0000313" key="3">
    <source>
        <dbReference type="Proteomes" id="UP000181790"/>
    </source>
</evidence>
<dbReference type="RefSeq" id="WP_071503264.1">
    <property type="nucleotide sequence ID" value="NZ_MORL01000005.1"/>
</dbReference>
<dbReference type="GO" id="GO:0005506">
    <property type="term" value="F:iron ion binding"/>
    <property type="evidence" value="ECO:0007669"/>
    <property type="project" value="InterPro"/>
</dbReference>
<dbReference type="PANTHER" id="PTHR46696:SF1">
    <property type="entry name" value="CYTOCHROME P450 YJIB-RELATED"/>
    <property type="match status" value="1"/>
</dbReference>
<dbReference type="Gene3D" id="1.10.630.10">
    <property type="entry name" value="Cytochrome P450"/>
    <property type="match status" value="1"/>
</dbReference>
<gene>
    <name evidence="2" type="ORF">BLX24_11300</name>
</gene>
<sequence length="401" mass="45213">MSVFTSLLEKPGVQRFFWNVLRAVSPVIVFRKTVLISGYPEVVQALTRDTDFTIAEINQARMDGLDLAFFLGMDRSAQHDRELRMMQQVVKREDLALIQTLVRQKAAECLEKARSNGRIDVVNDYARVVPVSLIRHYFGLDAFEDRQMMGWMRALFHHLFLNLTNDEAIAAKATTAAGELSAYLTAYIARYRQTGTYALPESDTVLDRLLKLQDQEPWITNDVIRRNISGFIIGSVDTTSKCCALAMDVLLDKKAYTADAVQTALRNDTKTIGRYLLEALRFNPHNPIVLRYNQSATTISSGARTYAIPAGATLYIGIAPAMWDTRVFQQPDTINLSRTAEYLHFSYGLHACSGRYINMAQIPELMAGLLRLPNIRKATGDEGKMVFDGPFPDRFMLNFTA</sequence>
<dbReference type="GO" id="GO:0004497">
    <property type="term" value="F:monooxygenase activity"/>
    <property type="evidence" value="ECO:0007669"/>
    <property type="project" value="InterPro"/>
</dbReference>
<dbReference type="InterPro" id="IPR002397">
    <property type="entry name" value="Cyt_P450_B"/>
</dbReference>
<reference evidence="2 3" key="1">
    <citation type="submission" date="2016-10" db="EMBL/GenBank/DDBJ databases">
        <title>Arsenicibacter rosenii gen. nov., sp. nov., an efficient arsenic-methylating bacterium isolated from an arsenic-contaminated paddy soil.</title>
        <authorList>
            <person name="Huang K."/>
        </authorList>
    </citation>
    <scope>NUCLEOTIDE SEQUENCE [LARGE SCALE GENOMIC DNA]</scope>
    <source>
        <strain evidence="2 3">SM-1</strain>
    </source>
</reference>
<dbReference type="Pfam" id="PF00067">
    <property type="entry name" value="p450"/>
    <property type="match status" value="1"/>
</dbReference>
<dbReference type="GO" id="GO:0020037">
    <property type="term" value="F:heme binding"/>
    <property type="evidence" value="ECO:0007669"/>
    <property type="project" value="InterPro"/>
</dbReference>
<accession>A0A1S2VJB4</accession>
<evidence type="ECO:0000313" key="2">
    <source>
        <dbReference type="EMBL" id="OIN58813.1"/>
    </source>
</evidence>
<proteinExistence type="inferred from homology"/>
<dbReference type="OrthoDB" id="9801155at2"/>
<evidence type="ECO:0000256" key="1">
    <source>
        <dbReference type="ARBA" id="ARBA00010617"/>
    </source>
</evidence>
<dbReference type="GO" id="GO:0016705">
    <property type="term" value="F:oxidoreductase activity, acting on paired donors, with incorporation or reduction of molecular oxygen"/>
    <property type="evidence" value="ECO:0007669"/>
    <property type="project" value="InterPro"/>
</dbReference>
<name>A0A1S2VJB4_9BACT</name>
<dbReference type="InterPro" id="IPR001128">
    <property type="entry name" value="Cyt_P450"/>
</dbReference>
<dbReference type="PRINTS" id="PR00359">
    <property type="entry name" value="BP450"/>
</dbReference>
<dbReference type="AlphaFoldDB" id="A0A1S2VJB4"/>
<dbReference type="EMBL" id="MORL01000005">
    <property type="protein sequence ID" value="OIN58813.1"/>
    <property type="molecule type" value="Genomic_DNA"/>
</dbReference>
<protein>
    <recommendedName>
        <fullName evidence="4">Cytochrome</fullName>
    </recommendedName>
</protein>
<keyword evidence="3" id="KW-1185">Reference proteome</keyword>
<dbReference type="SUPFAM" id="SSF48264">
    <property type="entry name" value="Cytochrome P450"/>
    <property type="match status" value="1"/>
</dbReference>
<comment type="similarity">
    <text evidence="1">Belongs to the cytochrome P450 family.</text>
</comment>
<dbReference type="Proteomes" id="UP000181790">
    <property type="component" value="Unassembled WGS sequence"/>
</dbReference>
<dbReference type="InterPro" id="IPR036396">
    <property type="entry name" value="Cyt_P450_sf"/>
</dbReference>
<evidence type="ECO:0008006" key="4">
    <source>
        <dbReference type="Google" id="ProtNLM"/>
    </source>
</evidence>
<comment type="caution">
    <text evidence="2">The sequence shown here is derived from an EMBL/GenBank/DDBJ whole genome shotgun (WGS) entry which is preliminary data.</text>
</comment>